<dbReference type="PRINTS" id="PR00038">
    <property type="entry name" value="HTHLUXR"/>
</dbReference>
<dbReference type="InterPro" id="IPR001789">
    <property type="entry name" value="Sig_transdc_resp-reg_receiver"/>
</dbReference>
<dbReference type="AlphaFoldDB" id="A0A160KVV5"/>
<dbReference type="InterPro" id="IPR000792">
    <property type="entry name" value="Tscrpt_reg_LuxR_C"/>
</dbReference>
<evidence type="ECO:0000259" key="3">
    <source>
        <dbReference type="PROSITE" id="PS50043"/>
    </source>
</evidence>
<organism evidence="5 6">
    <name type="scientific">Rathayibacter tritici</name>
    <dbReference type="NCBI Taxonomy" id="33888"/>
    <lineage>
        <taxon>Bacteria</taxon>
        <taxon>Bacillati</taxon>
        <taxon>Actinomycetota</taxon>
        <taxon>Actinomycetes</taxon>
        <taxon>Micrococcales</taxon>
        <taxon>Microbacteriaceae</taxon>
        <taxon>Rathayibacter</taxon>
    </lineage>
</organism>
<evidence type="ECO:0000256" key="2">
    <source>
        <dbReference type="PROSITE-ProRule" id="PRU00169"/>
    </source>
</evidence>
<evidence type="ECO:0008006" key="7">
    <source>
        <dbReference type="Google" id="ProtNLM"/>
    </source>
</evidence>
<keyword evidence="2" id="KW-0597">Phosphoprotein</keyword>
<dbReference type="Pfam" id="PF00072">
    <property type="entry name" value="Response_reg"/>
    <property type="match status" value="1"/>
</dbReference>
<dbReference type="EMBL" id="CP015515">
    <property type="protein sequence ID" value="AND17844.1"/>
    <property type="molecule type" value="Genomic_DNA"/>
</dbReference>
<dbReference type="SUPFAM" id="SSF52172">
    <property type="entry name" value="CheY-like"/>
    <property type="match status" value="1"/>
</dbReference>
<dbReference type="InterPro" id="IPR016032">
    <property type="entry name" value="Sig_transdc_resp-reg_C-effctor"/>
</dbReference>
<reference evidence="5 6" key="1">
    <citation type="submission" date="2016-05" db="EMBL/GenBank/DDBJ databases">
        <title>Complete genome sequence of Rathayibacter tritici NCPPB 1953.</title>
        <authorList>
            <person name="Park J."/>
            <person name="Lee H.-H."/>
            <person name="Lee S.-W."/>
            <person name="Seo Y.-S."/>
        </authorList>
    </citation>
    <scope>NUCLEOTIDE SEQUENCE [LARGE SCALE GENOMIC DNA]</scope>
    <source>
        <strain evidence="5 6">NCPPB 1953</strain>
    </source>
</reference>
<keyword evidence="1" id="KW-0238">DNA-binding</keyword>
<evidence type="ECO:0000256" key="1">
    <source>
        <dbReference type="ARBA" id="ARBA00023125"/>
    </source>
</evidence>
<evidence type="ECO:0000259" key="4">
    <source>
        <dbReference type="PROSITE" id="PS50110"/>
    </source>
</evidence>
<protein>
    <recommendedName>
        <fullName evidence="7">DNA-binding response regulator</fullName>
    </recommendedName>
</protein>
<dbReference type="InterPro" id="IPR011006">
    <property type="entry name" value="CheY-like_superfamily"/>
</dbReference>
<feature type="domain" description="HTH luxR-type" evidence="3">
    <location>
        <begin position="149"/>
        <end position="220"/>
    </location>
</feature>
<name>A0A160KVV5_9MICO</name>
<dbReference type="KEGG" id="rtn:A6122_2733"/>
<dbReference type="InterPro" id="IPR039420">
    <property type="entry name" value="WalR-like"/>
</dbReference>
<dbReference type="GO" id="GO:0000160">
    <property type="term" value="P:phosphorelay signal transduction system"/>
    <property type="evidence" value="ECO:0007669"/>
    <property type="project" value="InterPro"/>
</dbReference>
<dbReference type="SMART" id="SM00448">
    <property type="entry name" value="REC"/>
    <property type="match status" value="1"/>
</dbReference>
<dbReference type="STRING" id="33888.A6122_2733"/>
<dbReference type="PANTHER" id="PTHR43214">
    <property type="entry name" value="TWO-COMPONENT RESPONSE REGULATOR"/>
    <property type="match status" value="1"/>
</dbReference>
<keyword evidence="6" id="KW-1185">Reference proteome</keyword>
<dbReference type="GO" id="GO:0003677">
    <property type="term" value="F:DNA binding"/>
    <property type="evidence" value="ECO:0007669"/>
    <property type="project" value="UniProtKB-KW"/>
</dbReference>
<dbReference type="Gene3D" id="3.40.50.2300">
    <property type="match status" value="1"/>
</dbReference>
<dbReference type="Pfam" id="PF00196">
    <property type="entry name" value="GerE"/>
    <property type="match status" value="1"/>
</dbReference>
<feature type="modified residue" description="4-aspartylphosphate" evidence="2">
    <location>
        <position position="62"/>
    </location>
</feature>
<evidence type="ECO:0000313" key="5">
    <source>
        <dbReference type="EMBL" id="AND17844.1"/>
    </source>
</evidence>
<dbReference type="CDD" id="cd06170">
    <property type="entry name" value="LuxR_C_like"/>
    <property type="match status" value="1"/>
</dbReference>
<dbReference type="GO" id="GO:0006355">
    <property type="term" value="P:regulation of DNA-templated transcription"/>
    <property type="evidence" value="ECO:0007669"/>
    <property type="project" value="InterPro"/>
</dbReference>
<dbReference type="PATRIC" id="fig|33888.3.peg.3067"/>
<proteinExistence type="predicted"/>
<feature type="domain" description="Response regulatory" evidence="4">
    <location>
        <begin position="11"/>
        <end position="129"/>
    </location>
</feature>
<evidence type="ECO:0000313" key="6">
    <source>
        <dbReference type="Proteomes" id="UP000077071"/>
    </source>
</evidence>
<dbReference type="SMART" id="SM00421">
    <property type="entry name" value="HTH_LUXR"/>
    <property type="match status" value="1"/>
</dbReference>
<accession>A0A160KVV5</accession>
<sequence length="221" mass="23369">MTSVGGVSELRLAVVDDQPLYRHMLTSLLRSIPSVRSVVEAGSAAEARSVLRPAELDVAILDIELGDGDGIDLGRRLRITAPGLGIVLLSAVDAMHRFLRLDRAEARGWSYLSKSSSLSAPALLSSVRATADGRTVLDPALVAARSARRDSPVAALSPRQYEVLAGLASGLTNAAIGERLGIAVRSVDNHVNAIYSALGVRSDGERNPRVDATLQFLEHTG</sequence>
<dbReference type="PROSITE" id="PS50110">
    <property type="entry name" value="RESPONSE_REGULATORY"/>
    <property type="match status" value="1"/>
</dbReference>
<dbReference type="SUPFAM" id="SSF46894">
    <property type="entry name" value="C-terminal effector domain of the bipartite response regulators"/>
    <property type="match status" value="1"/>
</dbReference>
<dbReference type="PROSITE" id="PS50043">
    <property type="entry name" value="HTH_LUXR_2"/>
    <property type="match status" value="1"/>
</dbReference>
<dbReference type="RefSeq" id="WP_068256244.1">
    <property type="nucleotide sequence ID" value="NZ_CP015515.1"/>
</dbReference>
<gene>
    <name evidence="5" type="ORF">A6122_2733</name>
</gene>
<dbReference type="Proteomes" id="UP000077071">
    <property type="component" value="Chromosome"/>
</dbReference>